<evidence type="ECO:0000313" key="2">
    <source>
        <dbReference type="Proteomes" id="UP001417504"/>
    </source>
</evidence>
<evidence type="ECO:0000313" key="1">
    <source>
        <dbReference type="EMBL" id="KAK9090255.1"/>
    </source>
</evidence>
<gene>
    <name evidence="1" type="ORF">Sjap_023432</name>
</gene>
<accession>A0AAP0HP82</accession>
<reference evidence="1 2" key="1">
    <citation type="submission" date="2024-01" db="EMBL/GenBank/DDBJ databases">
        <title>Genome assemblies of Stephania.</title>
        <authorList>
            <person name="Yang L."/>
        </authorList>
    </citation>
    <scope>NUCLEOTIDE SEQUENCE [LARGE SCALE GENOMIC DNA]</scope>
    <source>
        <strain evidence="1">QJT</strain>
        <tissue evidence="1">Leaf</tissue>
    </source>
</reference>
<dbReference type="Proteomes" id="UP001417504">
    <property type="component" value="Unassembled WGS sequence"/>
</dbReference>
<organism evidence="1 2">
    <name type="scientific">Stephania japonica</name>
    <dbReference type="NCBI Taxonomy" id="461633"/>
    <lineage>
        <taxon>Eukaryota</taxon>
        <taxon>Viridiplantae</taxon>
        <taxon>Streptophyta</taxon>
        <taxon>Embryophyta</taxon>
        <taxon>Tracheophyta</taxon>
        <taxon>Spermatophyta</taxon>
        <taxon>Magnoliopsida</taxon>
        <taxon>Ranunculales</taxon>
        <taxon>Menispermaceae</taxon>
        <taxon>Menispermoideae</taxon>
        <taxon>Cissampelideae</taxon>
        <taxon>Stephania</taxon>
    </lineage>
</organism>
<name>A0AAP0HP82_9MAGN</name>
<comment type="caution">
    <text evidence="1">The sequence shown here is derived from an EMBL/GenBank/DDBJ whole genome shotgun (WGS) entry which is preliminary data.</text>
</comment>
<proteinExistence type="predicted"/>
<sequence>MWISPPLLSHPKEAATSEYRFQNQPPRGDSFGVFQLRKKNNWRWILFDCALSLIKI</sequence>
<protein>
    <submittedName>
        <fullName evidence="1">Uncharacterized protein</fullName>
    </submittedName>
</protein>
<dbReference type="EMBL" id="JBBNAE010000010">
    <property type="protein sequence ID" value="KAK9090255.1"/>
    <property type="molecule type" value="Genomic_DNA"/>
</dbReference>
<keyword evidence="2" id="KW-1185">Reference proteome</keyword>
<dbReference type="AlphaFoldDB" id="A0AAP0HP82"/>